<feature type="transmembrane region" description="Helical" evidence="6">
    <location>
        <begin position="206"/>
        <end position="232"/>
    </location>
</feature>
<dbReference type="AlphaFoldDB" id="A0AAW5F0Y8"/>
<evidence type="ECO:0000256" key="5">
    <source>
        <dbReference type="ARBA" id="ARBA00023136"/>
    </source>
</evidence>
<accession>A0AAW5F0Y8</accession>
<evidence type="ECO:0000256" key="4">
    <source>
        <dbReference type="ARBA" id="ARBA00022989"/>
    </source>
</evidence>
<dbReference type="PANTHER" id="PTHR43568">
    <property type="entry name" value="P PROTEIN"/>
    <property type="match status" value="1"/>
</dbReference>
<feature type="transmembrane region" description="Helical" evidence="6">
    <location>
        <begin position="355"/>
        <end position="376"/>
    </location>
</feature>
<comment type="subcellular location">
    <subcellularLocation>
        <location evidence="1">Membrane</location>
        <topology evidence="1">Multi-pass membrane protein</topology>
    </subcellularLocation>
</comment>
<dbReference type="RefSeq" id="WP_003504195.1">
    <property type="nucleotide sequence ID" value="NZ_BAABZD010000004.1"/>
</dbReference>
<sequence>MNKHTISVKQFIKNETVFCAAAALAALSCLAVKPGREYLGYIDYRTLALLFCLMALVACMQEIGVFTMLGHRLLSGTHGTKKLSFILVSLCFFCSMLITNDVALITFVPFTILVYQMVEKEEQLLKLVVLETIAANLGSMGTPIGNPQNLYLYSVSGLSMKAFMETVLPYTFFSMLLLGTFLAVGKNEPLSVRVRMGKRPEDAGVFIRRLAVYLGLFFLNILVVLHFLAWQSVLAAVILWMLAKDRKVLKELDYVLLLTFVCFFIFVGNMKRIDAVNIRLMELIQGRELVTGIAASQIISNVPAAILLSGFTDRYKTLLAAVNLGGLGTLIASLASLISYKFFARSYPGKKGRYLLEFTFWNLVFLIPLTGLALFLT</sequence>
<dbReference type="InterPro" id="IPR051475">
    <property type="entry name" value="Diverse_Ion_Transporter"/>
</dbReference>
<feature type="transmembrane region" description="Helical" evidence="6">
    <location>
        <begin position="318"/>
        <end position="343"/>
    </location>
</feature>
<evidence type="ECO:0000256" key="1">
    <source>
        <dbReference type="ARBA" id="ARBA00004141"/>
    </source>
</evidence>
<dbReference type="GeneID" id="57970811"/>
<dbReference type="EMBL" id="JAINVB010000001">
    <property type="protein sequence ID" value="MCK0086075.1"/>
    <property type="molecule type" value="Genomic_DNA"/>
</dbReference>
<reference evidence="8" key="1">
    <citation type="journal article" date="2022" name="Cell Host Microbe">
        <title>Colonization of the live biotherapeutic product VE303 and modulation of the microbiota and metabolites in healthy volunteers.</title>
        <authorList>
            <person name="Dsouza M."/>
            <person name="Menon R."/>
            <person name="Crossette E."/>
            <person name="Bhattarai S.K."/>
            <person name="Schneider J."/>
            <person name="Kim Y.G."/>
            <person name="Reddy S."/>
            <person name="Caballero S."/>
            <person name="Felix C."/>
            <person name="Cornacchione L."/>
            <person name="Hendrickson J."/>
            <person name="Watson A.R."/>
            <person name="Minot S.S."/>
            <person name="Greenfield N."/>
            <person name="Schopf L."/>
            <person name="Szabady R."/>
            <person name="Patarroyo J."/>
            <person name="Smith W."/>
            <person name="Harrison P."/>
            <person name="Kuijper E.J."/>
            <person name="Kelly C.P."/>
            <person name="Olle B."/>
            <person name="Bobilev D."/>
            <person name="Silber J.L."/>
            <person name="Bucci V."/>
            <person name="Roberts B."/>
            <person name="Faith J."/>
            <person name="Norman J.M."/>
        </authorList>
    </citation>
    <scope>NUCLEOTIDE SEQUENCE</scope>
    <source>
        <strain evidence="8">VE303-04</strain>
    </source>
</reference>
<feature type="domain" description="Citrate transporter-like" evidence="7">
    <location>
        <begin position="22"/>
        <end position="308"/>
    </location>
</feature>
<evidence type="ECO:0000313" key="9">
    <source>
        <dbReference type="EMBL" id="MDB2000119.1"/>
    </source>
</evidence>
<keyword evidence="4 6" id="KW-1133">Transmembrane helix</keyword>
<proteinExistence type="predicted"/>
<feature type="transmembrane region" description="Helical" evidence="6">
    <location>
        <begin position="167"/>
        <end position="185"/>
    </location>
</feature>
<feature type="transmembrane region" description="Helical" evidence="6">
    <location>
        <begin position="47"/>
        <end position="71"/>
    </location>
</feature>
<dbReference type="Proteomes" id="UP001300871">
    <property type="component" value="Unassembled WGS sequence"/>
</dbReference>
<keyword evidence="2" id="KW-0813">Transport</keyword>
<dbReference type="Proteomes" id="UP001203136">
    <property type="component" value="Unassembled WGS sequence"/>
</dbReference>
<feature type="transmembrane region" description="Helical" evidence="6">
    <location>
        <begin position="289"/>
        <end position="312"/>
    </location>
</feature>
<evidence type="ECO:0000313" key="10">
    <source>
        <dbReference type="Proteomes" id="UP001203136"/>
    </source>
</evidence>
<protein>
    <submittedName>
        <fullName evidence="8">Anion permease</fullName>
    </submittedName>
    <submittedName>
        <fullName evidence="9">SLC13 family permease</fullName>
    </submittedName>
</protein>
<keyword evidence="5 6" id="KW-0472">Membrane</keyword>
<dbReference type="PANTHER" id="PTHR43568:SF1">
    <property type="entry name" value="P PROTEIN"/>
    <property type="match status" value="1"/>
</dbReference>
<name>A0AAW5F0Y8_CLOSY</name>
<dbReference type="GO" id="GO:0016020">
    <property type="term" value="C:membrane"/>
    <property type="evidence" value="ECO:0007669"/>
    <property type="project" value="UniProtKB-SubCell"/>
</dbReference>
<evidence type="ECO:0000256" key="6">
    <source>
        <dbReference type="SAM" id="Phobius"/>
    </source>
</evidence>
<evidence type="ECO:0000259" key="7">
    <source>
        <dbReference type="Pfam" id="PF03600"/>
    </source>
</evidence>
<dbReference type="GO" id="GO:0055085">
    <property type="term" value="P:transmembrane transport"/>
    <property type="evidence" value="ECO:0007669"/>
    <property type="project" value="InterPro"/>
</dbReference>
<dbReference type="InterPro" id="IPR004680">
    <property type="entry name" value="Cit_transptr-like_dom"/>
</dbReference>
<gene>
    <name evidence="8" type="ORF">K5I21_09380</name>
    <name evidence="9" type="ORF">PM006_07885</name>
</gene>
<feature type="transmembrane region" description="Helical" evidence="6">
    <location>
        <begin position="83"/>
        <end position="115"/>
    </location>
</feature>
<comment type="caution">
    <text evidence="8">The sequence shown here is derived from an EMBL/GenBank/DDBJ whole genome shotgun (WGS) entry which is preliminary data.</text>
</comment>
<evidence type="ECO:0000256" key="2">
    <source>
        <dbReference type="ARBA" id="ARBA00022448"/>
    </source>
</evidence>
<evidence type="ECO:0000313" key="8">
    <source>
        <dbReference type="EMBL" id="MCK0086075.1"/>
    </source>
</evidence>
<reference evidence="9" key="2">
    <citation type="submission" date="2023-01" db="EMBL/GenBank/DDBJ databases">
        <title>Human gut microbiome strain richness.</title>
        <authorList>
            <person name="Chen-Liaw A."/>
        </authorList>
    </citation>
    <scope>NUCLEOTIDE SEQUENCE</scope>
    <source>
        <strain evidence="9">B1_m1001713B170214d0_201011</strain>
    </source>
</reference>
<dbReference type="PROSITE" id="PS51257">
    <property type="entry name" value="PROKAR_LIPOPROTEIN"/>
    <property type="match status" value="1"/>
</dbReference>
<dbReference type="Pfam" id="PF03600">
    <property type="entry name" value="CitMHS"/>
    <property type="match status" value="1"/>
</dbReference>
<keyword evidence="3 6" id="KW-0812">Transmembrane</keyword>
<organism evidence="8 10">
    <name type="scientific">Clostridium symbiosum</name>
    <name type="common">Bacteroides symbiosus</name>
    <dbReference type="NCBI Taxonomy" id="1512"/>
    <lineage>
        <taxon>Bacteria</taxon>
        <taxon>Bacillati</taxon>
        <taxon>Bacillota</taxon>
        <taxon>Clostridia</taxon>
        <taxon>Lachnospirales</taxon>
        <taxon>Lachnospiraceae</taxon>
        <taxon>Otoolea</taxon>
    </lineage>
</organism>
<dbReference type="EMBL" id="JAQLGM010000014">
    <property type="protein sequence ID" value="MDB2000119.1"/>
    <property type="molecule type" value="Genomic_DNA"/>
</dbReference>
<feature type="transmembrane region" description="Helical" evidence="6">
    <location>
        <begin position="252"/>
        <end position="268"/>
    </location>
</feature>
<evidence type="ECO:0000256" key="3">
    <source>
        <dbReference type="ARBA" id="ARBA00022692"/>
    </source>
</evidence>